<evidence type="ECO:0000313" key="1">
    <source>
        <dbReference type="EMBL" id="SQC93809.1"/>
    </source>
</evidence>
<accession>A0A2X3L5D8</accession>
<gene>
    <name evidence="1" type="ORF">NCTC12120_06924</name>
</gene>
<dbReference type="AlphaFoldDB" id="A0A2X3L5D8"/>
<evidence type="ECO:0000313" key="2">
    <source>
        <dbReference type="Proteomes" id="UP000251197"/>
    </source>
</evidence>
<protein>
    <recommendedName>
        <fullName evidence="3">Sel1 repeat</fullName>
    </recommendedName>
</protein>
<dbReference type="EMBL" id="UAVU01000011">
    <property type="protein sequence ID" value="SQC93809.1"/>
    <property type="molecule type" value="Genomic_DNA"/>
</dbReference>
<organism evidence="1 2">
    <name type="scientific">Cedecea neteri</name>
    <dbReference type="NCBI Taxonomy" id="158822"/>
    <lineage>
        <taxon>Bacteria</taxon>
        <taxon>Pseudomonadati</taxon>
        <taxon>Pseudomonadota</taxon>
        <taxon>Gammaproteobacteria</taxon>
        <taxon>Enterobacterales</taxon>
        <taxon>Enterobacteriaceae</taxon>
        <taxon>Cedecea</taxon>
    </lineage>
</organism>
<name>A0A2X3L5D8_9ENTR</name>
<proteinExistence type="predicted"/>
<evidence type="ECO:0008006" key="3">
    <source>
        <dbReference type="Google" id="ProtNLM"/>
    </source>
</evidence>
<reference evidence="1 2" key="1">
    <citation type="submission" date="2018-06" db="EMBL/GenBank/DDBJ databases">
        <authorList>
            <consortium name="Pathogen Informatics"/>
            <person name="Doyle S."/>
        </authorList>
    </citation>
    <scope>NUCLEOTIDE SEQUENCE [LARGE SCALE GENOMIC DNA]</scope>
    <source>
        <strain evidence="1 2">NCTC12120</strain>
    </source>
</reference>
<dbReference type="Proteomes" id="UP000251197">
    <property type="component" value="Unassembled WGS sequence"/>
</dbReference>
<sequence>MPTALGDGEMQLQAEYGLWLYHLRSGKYVQAAENGKKMADLATQAGDYGALLTAAAWSAPRCIFPVSSRPRSAKFRLCWTA</sequence>